<reference evidence="3 4" key="1">
    <citation type="submission" date="2015-08" db="EMBL/GenBank/DDBJ databases">
        <authorList>
            <person name="Babu N.S."/>
            <person name="Beckwith C.J."/>
            <person name="Beseler K.G."/>
            <person name="Brison A."/>
            <person name="Carone J.V."/>
            <person name="Caskin T.P."/>
            <person name="Diamond M."/>
            <person name="Durham M.E."/>
            <person name="Foxe J.M."/>
            <person name="Go M."/>
            <person name="Henderson B.A."/>
            <person name="Jones I.B."/>
            <person name="McGettigan J.A."/>
            <person name="Micheletti S.J."/>
            <person name="Nasrallah M.E."/>
            <person name="Ortiz D."/>
            <person name="Piller C.R."/>
            <person name="Privatt S.R."/>
            <person name="Schneider S.L."/>
            <person name="Sharp S."/>
            <person name="Smith T.C."/>
            <person name="Stanton J.D."/>
            <person name="Ullery H.E."/>
            <person name="Wilson R.J."/>
            <person name="Serrano M.G."/>
            <person name="Buck G."/>
            <person name="Lee V."/>
            <person name="Wang Y."/>
            <person name="Carvalho R."/>
            <person name="Voegtly L."/>
            <person name="Shi R."/>
            <person name="Duckworth R."/>
            <person name="Johnson A."/>
            <person name="Loviza R."/>
            <person name="Walstead R."/>
            <person name="Shah Z."/>
            <person name="Kiflezghi M."/>
            <person name="Wade K."/>
            <person name="Ball S.L."/>
            <person name="Bradley K.W."/>
            <person name="Asai D.J."/>
            <person name="Bowman C.A."/>
            <person name="Russell D.A."/>
            <person name="Pope W.H."/>
            <person name="Jacobs-Sera D."/>
            <person name="Hendrix R.W."/>
            <person name="Hatfull G.F."/>
        </authorList>
    </citation>
    <scope>NUCLEOTIDE SEQUENCE [LARGE SCALE GENOMIC DNA]</scope>
    <source>
        <strain evidence="3 4">DSM 27648</strain>
    </source>
</reference>
<dbReference type="AlphaFoldDB" id="A0A0K1PKY9"/>
<dbReference type="Proteomes" id="UP000064967">
    <property type="component" value="Chromosome"/>
</dbReference>
<evidence type="ECO:0008006" key="5">
    <source>
        <dbReference type="Google" id="ProtNLM"/>
    </source>
</evidence>
<proteinExistence type="predicted"/>
<feature type="coiled-coil region" evidence="1">
    <location>
        <begin position="75"/>
        <end position="102"/>
    </location>
</feature>
<name>A0A0K1PKY9_9BACT</name>
<dbReference type="Pfam" id="PF10504">
    <property type="entry name" value="DUF2452"/>
    <property type="match status" value="1"/>
</dbReference>
<evidence type="ECO:0000256" key="2">
    <source>
        <dbReference type="SAM" id="MobiDB-lite"/>
    </source>
</evidence>
<dbReference type="EMBL" id="CP012333">
    <property type="protein sequence ID" value="AKU94187.1"/>
    <property type="molecule type" value="Genomic_DNA"/>
</dbReference>
<organism evidence="3 4">
    <name type="scientific">Labilithrix luteola</name>
    <dbReference type="NCBI Taxonomy" id="1391654"/>
    <lineage>
        <taxon>Bacteria</taxon>
        <taxon>Pseudomonadati</taxon>
        <taxon>Myxococcota</taxon>
        <taxon>Polyangia</taxon>
        <taxon>Polyangiales</taxon>
        <taxon>Labilitrichaceae</taxon>
        <taxon>Labilithrix</taxon>
    </lineage>
</organism>
<dbReference type="PANTHER" id="PTHR14553">
    <property type="entry name" value="UNCHARACTERIZED PROTEIN C1ORF50"/>
    <property type="match status" value="1"/>
</dbReference>
<evidence type="ECO:0000313" key="4">
    <source>
        <dbReference type="Proteomes" id="UP000064967"/>
    </source>
</evidence>
<feature type="region of interest" description="Disordered" evidence="2">
    <location>
        <begin position="1"/>
        <end position="30"/>
    </location>
</feature>
<evidence type="ECO:0000313" key="3">
    <source>
        <dbReference type="EMBL" id="AKU94187.1"/>
    </source>
</evidence>
<keyword evidence="1" id="KW-0175">Coiled coil</keyword>
<evidence type="ECO:0000256" key="1">
    <source>
        <dbReference type="SAM" id="Coils"/>
    </source>
</evidence>
<dbReference type="InterPro" id="IPR019534">
    <property type="entry name" value="DUF2452"/>
</dbReference>
<protein>
    <recommendedName>
        <fullName evidence="5">DUF2452 domain-containing protein</fullName>
    </recommendedName>
</protein>
<dbReference type="STRING" id="1391654.AKJ09_00851"/>
<sequence length="179" mass="19758">MSSPEVSGEGANAPRPLTREPSLPDAGIYSGAPSAAPYPLSRMAPSFDLVDVAAEIQKADAMLATVAGGKLGVIADQIRHLQDEARALLERARRDAELHRARCNFEKKPGGVYHLYRKDDGERWFSLFAPSEWIRPQPQTFEGSYRLEADMSFTRIDGGETRSARETVDLDVRALLTSR</sequence>
<gene>
    <name evidence="3" type="ORF">AKJ09_00851</name>
</gene>
<dbReference type="KEGG" id="llu:AKJ09_00851"/>
<accession>A0A0K1PKY9</accession>
<dbReference type="PANTHER" id="PTHR14553:SF1">
    <property type="entry name" value="SIMILAR TO CHROMOSOME 1 OPEN READING FRAME 50"/>
    <property type="match status" value="1"/>
</dbReference>
<keyword evidence="4" id="KW-1185">Reference proteome</keyword>